<evidence type="ECO:0000259" key="7">
    <source>
        <dbReference type="Pfam" id="PF00884"/>
    </source>
</evidence>
<dbReference type="GeneID" id="106163979"/>
<dbReference type="Gene3D" id="3.40.720.10">
    <property type="entry name" value="Alkaline Phosphatase, subunit A"/>
    <property type="match status" value="1"/>
</dbReference>
<evidence type="ECO:0000256" key="1">
    <source>
        <dbReference type="ARBA" id="ARBA00001913"/>
    </source>
</evidence>
<dbReference type="PANTHER" id="PTHR43108:SF8">
    <property type="entry name" value="SD21168P"/>
    <property type="match status" value="1"/>
</dbReference>
<evidence type="ECO:0000256" key="4">
    <source>
        <dbReference type="ARBA" id="ARBA00022801"/>
    </source>
</evidence>
<feature type="signal peptide" evidence="6">
    <location>
        <begin position="1"/>
        <end position="26"/>
    </location>
</feature>
<feature type="domain" description="Sulfatase N-terminal" evidence="7">
    <location>
        <begin position="31"/>
        <end position="135"/>
    </location>
</feature>
<dbReference type="PROSITE" id="PS00523">
    <property type="entry name" value="SULFATASE_1"/>
    <property type="match status" value="1"/>
</dbReference>
<name>A0A1S3IG37_LINAN</name>
<dbReference type="InterPro" id="IPR000917">
    <property type="entry name" value="Sulfatase_N"/>
</dbReference>
<reference evidence="9" key="1">
    <citation type="submission" date="2025-08" db="UniProtKB">
        <authorList>
            <consortium name="RefSeq"/>
        </authorList>
    </citation>
    <scope>IDENTIFICATION</scope>
    <source>
        <tissue evidence="9">Gonads</tissue>
    </source>
</reference>
<accession>A0A1S3IG37</accession>
<evidence type="ECO:0000256" key="2">
    <source>
        <dbReference type="ARBA" id="ARBA00008779"/>
    </source>
</evidence>
<evidence type="ECO:0000256" key="3">
    <source>
        <dbReference type="ARBA" id="ARBA00022729"/>
    </source>
</evidence>
<protein>
    <submittedName>
        <fullName evidence="9">N-acetylglucosamine-6-sulfatase-like</fullName>
    </submittedName>
</protein>
<keyword evidence="4" id="KW-0378">Hydrolase</keyword>
<comment type="cofactor">
    <cofactor evidence="1">
        <name>Ca(2+)</name>
        <dbReference type="ChEBI" id="CHEBI:29108"/>
    </cofactor>
</comment>
<proteinExistence type="inferred from homology"/>
<dbReference type="AlphaFoldDB" id="A0A1S3IG37"/>
<feature type="chain" id="PRO_5010320819" evidence="6">
    <location>
        <begin position="27"/>
        <end position="142"/>
    </location>
</feature>
<organism evidence="8 9">
    <name type="scientific">Lingula anatina</name>
    <name type="common">Brachiopod</name>
    <name type="synonym">Lingula unguis</name>
    <dbReference type="NCBI Taxonomy" id="7574"/>
    <lineage>
        <taxon>Eukaryota</taxon>
        <taxon>Metazoa</taxon>
        <taxon>Spiralia</taxon>
        <taxon>Lophotrochozoa</taxon>
        <taxon>Brachiopoda</taxon>
        <taxon>Linguliformea</taxon>
        <taxon>Lingulata</taxon>
        <taxon>Lingulida</taxon>
        <taxon>Linguloidea</taxon>
        <taxon>Lingulidae</taxon>
        <taxon>Lingula</taxon>
    </lineage>
</organism>
<evidence type="ECO:0000313" key="8">
    <source>
        <dbReference type="Proteomes" id="UP000085678"/>
    </source>
</evidence>
<dbReference type="InterPro" id="IPR017850">
    <property type="entry name" value="Alkaline_phosphatase_core_sf"/>
</dbReference>
<dbReference type="GO" id="GO:0008449">
    <property type="term" value="F:N-acetylglucosamine-6-sulfatase activity"/>
    <property type="evidence" value="ECO:0007669"/>
    <property type="project" value="TreeGrafter"/>
</dbReference>
<dbReference type="GO" id="GO:0005539">
    <property type="term" value="F:glycosaminoglycan binding"/>
    <property type="evidence" value="ECO:0007669"/>
    <property type="project" value="TreeGrafter"/>
</dbReference>
<evidence type="ECO:0000313" key="9">
    <source>
        <dbReference type="RefSeq" id="XP_013397182.1"/>
    </source>
</evidence>
<keyword evidence="8" id="KW-1185">Reference proteome</keyword>
<dbReference type="InterPro" id="IPR024607">
    <property type="entry name" value="Sulfatase_CS"/>
</dbReference>
<keyword evidence="5" id="KW-0325">Glycoprotein</keyword>
<evidence type="ECO:0000256" key="5">
    <source>
        <dbReference type="ARBA" id="ARBA00023180"/>
    </source>
</evidence>
<dbReference type="Proteomes" id="UP000085678">
    <property type="component" value="Unplaced"/>
</dbReference>
<sequence length="142" mass="15652">MEGRGRGIFSMLSVLILLNVLQTCASKKGPPNIVFILTDDQDTVIGGETPMTKTKKLIGDEGIIFRNMFVTSPLCCPSRSSILTGNYVHNHGAVNNSVDGNCSSPIWQNQSETRAFITYLKKQKYTTFFAGKYLNMVGTCTF</sequence>
<dbReference type="SUPFAM" id="SSF53649">
    <property type="entry name" value="Alkaline phosphatase-like"/>
    <property type="match status" value="1"/>
</dbReference>
<evidence type="ECO:0000256" key="6">
    <source>
        <dbReference type="SAM" id="SignalP"/>
    </source>
</evidence>
<dbReference type="PANTHER" id="PTHR43108">
    <property type="entry name" value="N-ACETYLGLUCOSAMINE-6-SULFATASE FAMILY MEMBER"/>
    <property type="match status" value="1"/>
</dbReference>
<dbReference type="InParanoid" id="A0A1S3IG37"/>
<dbReference type="RefSeq" id="XP_013397182.1">
    <property type="nucleotide sequence ID" value="XM_013541728.1"/>
</dbReference>
<gene>
    <name evidence="9" type="primary">LOC106163979</name>
</gene>
<dbReference type="KEGG" id="lak:106163979"/>
<keyword evidence="3 6" id="KW-0732">Signal</keyword>
<dbReference type="Pfam" id="PF00884">
    <property type="entry name" value="Sulfatase"/>
    <property type="match status" value="1"/>
</dbReference>
<comment type="similarity">
    <text evidence="2">Belongs to the sulfatase family.</text>
</comment>
<dbReference type="STRING" id="7574.A0A1S3IG37"/>
<dbReference type="OrthoDB" id="96314at2759"/>